<protein>
    <submittedName>
        <fullName evidence="6">Glycerol-3-phosphate regulon repressor</fullName>
    </submittedName>
</protein>
<dbReference type="InterPro" id="IPR018356">
    <property type="entry name" value="Tscrpt_reg_HTH_DeoR_CS"/>
</dbReference>
<dbReference type="InterPro" id="IPR014036">
    <property type="entry name" value="DeoR-like_C"/>
</dbReference>
<dbReference type="SMART" id="SM01134">
    <property type="entry name" value="DeoRC"/>
    <property type="match status" value="1"/>
</dbReference>
<dbReference type="SUPFAM" id="SSF100950">
    <property type="entry name" value="NagB/RpiA/CoA transferase-like"/>
    <property type="match status" value="1"/>
</dbReference>
<dbReference type="PRINTS" id="PR00037">
    <property type="entry name" value="HTHLACR"/>
</dbReference>
<reference evidence="6 7" key="1">
    <citation type="submission" date="2017-05" db="EMBL/GenBank/DDBJ databases">
        <authorList>
            <person name="Song R."/>
            <person name="Chenine A.L."/>
            <person name="Ruprecht R.M."/>
        </authorList>
    </citation>
    <scope>NUCLEOTIDE SEQUENCE [LARGE SCALE GENOMIC DNA]</scope>
    <source>
        <strain evidence="6 7">CECT 8489</strain>
    </source>
</reference>
<dbReference type="InterPro" id="IPR036388">
    <property type="entry name" value="WH-like_DNA-bd_sf"/>
</dbReference>
<evidence type="ECO:0000313" key="7">
    <source>
        <dbReference type="Proteomes" id="UP000201838"/>
    </source>
</evidence>
<evidence type="ECO:0000256" key="1">
    <source>
        <dbReference type="ARBA" id="ARBA00022491"/>
    </source>
</evidence>
<dbReference type="Pfam" id="PF00455">
    <property type="entry name" value="DeoRC"/>
    <property type="match status" value="1"/>
</dbReference>
<name>A0A238J573_9RHOB</name>
<dbReference type="InterPro" id="IPR050313">
    <property type="entry name" value="Carb_Metab_HTH_regulators"/>
</dbReference>
<evidence type="ECO:0000256" key="2">
    <source>
        <dbReference type="ARBA" id="ARBA00023015"/>
    </source>
</evidence>
<keyword evidence="4" id="KW-0804">Transcription</keyword>
<dbReference type="InterPro" id="IPR036390">
    <property type="entry name" value="WH_DNA-bd_sf"/>
</dbReference>
<dbReference type="SUPFAM" id="SSF46785">
    <property type="entry name" value="Winged helix' DNA-binding domain"/>
    <property type="match status" value="1"/>
</dbReference>
<keyword evidence="1" id="KW-0678">Repressor</keyword>
<dbReference type="InterPro" id="IPR037171">
    <property type="entry name" value="NagB/RpiA_transferase-like"/>
</dbReference>
<evidence type="ECO:0000256" key="4">
    <source>
        <dbReference type="ARBA" id="ARBA00023163"/>
    </source>
</evidence>
<sequence>MSEQFDLAAVRRRKIAELVRANGSMGSRDLSDLFSVSEATIRRDLKALDEEGSVVRTHGGVLTNSSVIVDLPNEERKSVGAEEKRRIGQASIELLADDEVVFLDAGTTAHAIAAVAHKKPTCTYVTTSLGVANVLQAQRIAQFYMIGGSYQPVNDSFTGTLAISALRSLSFDIAFLCCSAIDVDRRSISVASEAYAQMQKEVISNTRRRYVVADTSKFKPNAFMQTARFDQISGIVTNQEVDDEILAQLEDANLELVLV</sequence>
<dbReference type="SMART" id="SM00420">
    <property type="entry name" value="HTH_DEOR"/>
    <property type="match status" value="1"/>
</dbReference>
<keyword evidence="2" id="KW-0805">Transcription regulation</keyword>
<keyword evidence="3" id="KW-0238">DNA-binding</keyword>
<dbReference type="PANTHER" id="PTHR30363">
    <property type="entry name" value="HTH-TYPE TRANSCRIPTIONAL REGULATOR SRLR-RELATED"/>
    <property type="match status" value="1"/>
</dbReference>
<organism evidence="6 7">
    <name type="scientific">Boseongicola aestuarii</name>
    <dbReference type="NCBI Taxonomy" id="1470561"/>
    <lineage>
        <taxon>Bacteria</taxon>
        <taxon>Pseudomonadati</taxon>
        <taxon>Pseudomonadota</taxon>
        <taxon>Alphaproteobacteria</taxon>
        <taxon>Rhodobacterales</taxon>
        <taxon>Paracoccaceae</taxon>
        <taxon>Boseongicola</taxon>
    </lineage>
</organism>
<dbReference type="GO" id="GO:0003677">
    <property type="term" value="F:DNA binding"/>
    <property type="evidence" value="ECO:0007669"/>
    <property type="project" value="UniProtKB-KW"/>
</dbReference>
<dbReference type="Gene3D" id="1.10.10.10">
    <property type="entry name" value="Winged helix-like DNA-binding domain superfamily/Winged helix DNA-binding domain"/>
    <property type="match status" value="1"/>
</dbReference>
<dbReference type="PROSITE" id="PS51000">
    <property type="entry name" value="HTH_DEOR_2"/>
    <property type="match status" value="1"/>
</dbReference>
<dbReference type="PANTHER" id="PTHR30363:SF4">
    <property type="entry name" value="GLYCEROL-3-PHOSPHATE REGULON REPRESSOR"/>
    <property type="match status" value="1"/>
</dbReference>
<dbReference type="PROSITE" id="PS00894">
    <property type="entry name" value="HTH_DEOR_1"/>
    <property type="match status" value="1"/>
</dbReference>
<dbReference type="InterPro" id="IPR001034">
    <property type="entry name" value="DeoR_HTH"/>
</dbReference>
<dbReference type="OrthoDB" id="9797223at2"/>
<accession>A0A238J573</accession>
<dbReference type="AlphaFoldDB" id="A0A238J573"/>
<feature type="domain" description="HTH deoR-type" evidence="5">
    <location>
        <begin position="8"/>
        <end position="63"/>
    </location>
</feature>
<keyword evidence="7" id="KW-1185">Reference proteome</keyword>
<dbReference type="GO" id="GO:0003700">
    <property type="term" value="F:DNA-binding transcription factor activity"/>
    <property type="evidence" value="ECO:0007669"/>
    <property type="project" value="InterPro"/>
</dbReference>
<dbReference type="Pfam" id="PF08220">
    <property type="entry name" value="HTH_DeoR"/>
    <property type="match status" value="1"/>
</dbReference>
<dbReference type="EMBL" id="FXXQ01000026">
    <property type="protein sequence ID" value="SMX25747.1"/>
    <property type="molecule type" value="Genomic_DNA"/>
</dbReference>
<evidence type="ECO:0000256" key="3">
    <source>
        <dbReference type="ARBA" id="ARBA00023125"/>
    </source>
</evidence>
<evidence type="ECO:0000313" key="6">
    <source>
        <dbReference type="EMBL" id="SMX25747.1"/>
    </source>
</evidence>
<dbReference type="Gene3D" id="3.40.50.1360">
    <property type="match status" value="1"/>
</dbReference>
<proteinExistence type="predicted"/>
<dbReference type="Proteomes" id="UP000201838">
    <property type="component" value="Unassembled WGS sequence"/>
</dbReference>
<evidence type="ECO:0000259" key="5">
    <source>
        <dbReference type="PROSITE" id="PS51000"/>
    </source>
</evidence>
<gene>
    <name evidence="6" type="primary">glpR_2</name>
    <name evidence="6" type="ORF">BOA8489_03891</name>
</gene>
<dbReference type="RefSeq" id="WP_093975922.1">
    <property type="nucleotide sequence ID" value="NZ_FXXQ01000026.1"/>
</dbReference>